<gene>
    <name evidence="1" type="ORF">MYCIT1_LOCUS627</name>
</gene>
<dbReference type="EMBL" id="CAVNYO010000009">
    <property type="protein sequence ID" value="CAK5262140.1"/>
    <property type="molecule type" value="Genomic_DNA"/>
</dbReference>
<protein>
    <submittedName>
        <fullName evidence="1">Uncharacterized protein</fullName>
    </submittedName>
</protein>
<keyword evidence="2" id="KW-1185">Reference proteome</keyword>
<comment type="caution">
    <text evidence="1">The sequence shown here is derived from an EMBL/GenBank/DDBJ whole genome shotgun (WGS) entry which is preliminary data.</text>
</comment>
<feature type="non-terminal residue" evidence="1">
    <location>
        <position position="1"/>
    </location>
</feature>
<dbReference type="Proteomes" id="UP001295794">
    <property type="component" value="Unassembled WGS sequence"/>
</dbReference>
<feature type="non-terminal residue" evidence="1">
    <location>
        <position position="76"/>
    </location>
</feature>
<dbReference type="AlphaFoldDB" id="A0AAD2GS73"/>
<sequence>ADPDSVYTFCTIGPAHVPGGASDDQHRSHVSFVGHPNAPRQYPSCWFKPQWKCHSSPSRTARFPFGVPSADTRSPV</sequence>
<evidence type="ECO:0000313" key="2">
    <source>
        <dbReference type="Proteomes" id="UP001295794"/>
    </source>
</evidence>
<organism evidence="1 2">
    <name type="scientific">Mycena citricolor</name>
    <dbReference type="NCBI Taxonomy" id="2018698"/>
    <lineage>
        <taxon>Eukaryota</taxon>
        <taxon>Fungi</taxon>
        <taxon>Dikarya</taxon>
        <taxon>Basidiomycota</taxon>
        <taxon>Agaricomycotina</taxon>
        <taxon>Agaricomycetes</taxon>
        <taxon>Agaricomycetidae</taxon>
        <taxon>Agaricales</taxon>
        <taxon>Marasmiineae</taxon>
        <taxon>Mycenaceae</taxon>
        <taxon>Mycena</taxon>
    </lineage>
</organism>
<evidence type="ECO:0000313" key="1">
    <source>
        <dbReference type="EMBL" id="CAK5262140.1"/>
    </source>
</evidence>
<proteinExistence type="predicted"/>
<reference evidence="1" key="1">
    <citation type="submission" date="2023-11" db="EMBL/GenBank/DDBJ databases">
        <authorList>
            <person name="De Vega J J."/>
            <person name="De Vega J J."/>
        </authorList>
    </citation>
    <scope>NUCLEOTIDE SEQUENCE</scope>
</reference>
<accession>A0AAD2GS73</accession>
<name>A0AAD2GS73_9AGAR</name>